<evidence type="ECO:0000256" key="8">
    <source>
        <dbReference type="ARBA" id="ARBA00023180"/>
    </source>
</evidence>
<feature type="domain" description="Leucine-rich repeat-containing N-terminal plant-type" evidence="10">
    <location>
        <begin position="25"/>
        <end position="62"/>
    </location>
</feature>
<keyword evidence="8" id="KW-0325">Glycoprotein</keyword>
<gene>
    <name evidence="11" type="ORF">AMTR_s00022p00150400</name>
</gene>
<evidence type="ECO:0000259" key="10">
    <source>
        <dbReference type="Pfam" id="PF08263"/>
    </source>
</evidence>
<dbReference type="Proteomes" id="UP000017836">
    <property type="component" value="Unassembled WGS sequence"/>
</dbReference>
<evidence type="ECO:0000256" key="7">
    <source>
        <dbReference type="ARBA" id="ARBA00023136"/>
    </source>
</evidence>
<keyword evidence="5" id="KW-0677">Repeat</keyword>
<dbReference type="eggNOG" id="KOG0619">
    <property type="taxonomic scope" value="Eukaryota"/>
</dbReference>
<evidence type="ECO:0000256" key="6">
    <source>
        <dbReference type="ARBA" id="ARBA00022989"/>
    </source>
</evidence>
<organism evidence="11 12">
    <name type="scientific">Amborella trichopoda</name>
    <dbReference type="NCBI Taxonomy" id="13333"/>
    <lineage>
        <taxon>Eukaryota</taxon>
        <taxon>Viridiplantae</taxon>
        <taxon>Streptophyta</taxon>
        <taxon>Embryophyta</taxon>
        <taxon>Tracheophyta</taxon>
        <taxon>Spermatophyta</taxon>
        <taxon>Magnoliopsida</taxon>
        <taxon>Amborellales</taxon>
        <taxon>Amborellaceae</taxon>
        <taxon>Amborella</taxon>
    </lineage>
</organism>
<sequence>MQIQLSTTLAVVIILQFLCSWACTPNERRALLSLKAGLTDRRGRLASWEGNGDCCTWKGIRCAQRYNVTHVTELNLRNPNPHLLLRRPNGKLLALTDDSWDLSGTISLLLFSGVKYLEYLDLSCNNFHHSMIPDQLGDLLGLKYLNLSNAGFSGAIPNQMSNLSSLRTLDLSCSFLVDDKSSISVNLSTYKIIHDYPYSYVSSGLLLSHGLLWLERLTELRFLALNGVDLSIASSAKGKD</sequence>
<comment type="subcellular location">
    <subcellularLocation>
        <location evidence="1">Membrane</location>
        <topology evidence="1">Single-pass type I membrane protein</topology>
    </subcellularLocation>
</comment>
<keyword evidence="3" id="KW-0812">Transmembrane</keyword>
<feature type="signal peptide" evidence="9">
    <location>
        <begin position="1"/>
        <end position="22"/>
    </location>
</feature>
<evidence type="ECO:0000256" key="2">
    <source>
        <dbReference type="ARBA" id="ARBA00022614"/>
    </source>
</evidence>
<dbReference type="HOGENOM" id="CLU_000288_18_13_1"/>
<dbReference type="OMA" id="HIENISW"/>
<dbReference type="InterPro" id="IPR032675">
    <property type="entry name" value="LRR_dom_sf"/>
</dbReference>
<dbReference type="Pfam" id="PF00560">
    <property type="entry name" value="LRR_1"/>
    <property type="match status" value="2"/>
</dbReference>
<evidence type="ECO:0000256" key="9">
    <source>
        <dbReference type="SAM" id="SignalP"/>
    </source>
</evidence>
<evidence type="ECO:0000256" key="3">
    <source>
        <dbReference type="ARBA" id="ARBA00022692"/>
    </source>
</evidence>
<name>W1PU08_AMBTC</name>
<evidence type="ECO:0000313" key="11">
    <source>
        <dbReference type="EMBL" id="ERN11548.1"/>
    </source>
</evidence>
<dbReference type="Gene3D" id="3.80.10.10">
    <property type="entry name" value="Ribonuclease Inhibitor"/>
    <property type="match status" value="1"/>
</dbReference>
<keyword evidence="4 9" id="KW-0732">Signal</keyword>
<dbReference type="PANTHER" id="PTHR48063:SF84">
    <property type="entry name" value="LRR RECEPTOR-LIKE SERINE_THREONINE-PROTEIN KINASE FLS2"/>
    <property type="match status" value="1"/>
</dbReference>
<dbReference type="InterPro" id="IPR001611">
    <property type="entry name" value="Leu-rich_rpt"/>
</dbReference>
<dbReference type="InterPro" id="IPR013210">
    <property type="entry name" value="LRR_N_plant-typ"/>
</dbReference>
<dbReference type="SUPFAM" id="SSF52058">
    <property type="entry name" value="L domain-like"/>
    <property type="match status" value="1"/>
</dbReference>
<dbReference type="Pfam" id="PF08263">
    <property type="entry name" value="LRRNT_2"/>
    <property type="match status" value="1"/>
</dbReference>
<dbReference type="AlphaFoldDB" id="W1PU08"/>
<evidence type="ECO:0000256" key="4">
    <source>
        <dbReference type="ARBA" id="ARBA00022729"/>
    </source>
</evidence>
<proteinExistence type="predicted"/>
<evidence type="ECO:0000256" key="5">
    <source>
        <dbReference type="ARBA" id="ARBA00022737"/>
    </source>
</evidence>
<keyword evidence="12" id="KW-1185">Reference proteome</keyword>
<accession>W1PU08</accession>
<keyword evidence="2" id="KW-0433">Leucine-rich repeat</keyword>
<keyword evidence="7" id="KW-0472">Membrane</keyword>
<keyword evidence="6" id="KW-1133">Transmembrane helix</keyword>
<dbReference type="InterPro" id="IPR046956">
    <property type="entry name" value="RLP23-like"/>
</dbReference>
<evidence type="ECO:0000256" key="1">
    <source>
        <dbReference type="ARBA" id="ARBA00004479"/>
    </source>
</evidence>
<protein>
    <recommendedName>
        <fullName evidence="10">Leucine-rich repeat-containing N-terminal plant-type domain-containing protein</fullName>
    </recommendedName>
</protein>
<reference evidence="12" key="1">
    <citation type="journal article" date="2013" name="Science">
        <title>The Amborella genome and the evolution of flowering plants.</title>
        <authorList>
            <consortium name="Amborella Genome Project"/>
        </authorList>
    </citation>
    <scope>NUCLEOTIDE SEQUENCE [LARGE SCALE GENOMIC DNA]</scope>
</reference>
<feature type="chain" id="PRO_5004808489" description="Leucine-rich repeat-containing N-terminal plant-type domain-containing protein" evidence="9">
    <location>
        <begin position="23"/>
        <end position="240"/>
    </location>
</feature>
<dbReference type="GO" id="GO:0016020">
    <property type="term" value="C:membrane"/>
    <property type="evidence" value="ECO:0007669"/>
    <property type="project" value="UniProtKB-SubCell"/>
</dbReference>
<evidence type="ECO:0000313" key="12">
    <source>
        <dbReference type="Proteomes" id="UP000017836"/>
    </source>
</evidence>
<dbReference type="PANTHER" id="PTHR48063">
    <property type="entry name" value="LRR RECEPTOR-LIKE KINASE"/>
    <property type="match status" value="1"/>
</dbReference>
<dbReference type="EMBL" id="KI392687">
    <property type="protein sequence ID" value="ERN11548.1"/>
    <property type="molecule type" value="Genomic_DNA"/>
</dbReference>
<dbReference type="Gramene" id="ERN11548">
    <property type="protein sequence ID" value="ERN11548"/>
    <property type="gene ID" value="AMTR_s00022p00150400"/>
</dbReference>